<comment type="caution">
    <text evidence="1">The sequence shown here is derived from an EMBL/GenBank/DDBJ whole genome shotgun (WGS) entry which is preliminary data.</text>
</comment>
<dbReference type="Proteomes" id="UP000324222">
    <property type="component" value="Unassembled WGS sequence"/>
</dbReference>
<dbReference type="EMBL" id="VSRR010132002">
    <property type="protein sequence ID" value="MPD02563.1"/>
    <property type="molecule type" value="Genomic_DNA"/>
</dbReference>
<reference evidence="1 2" key="1">
    <citation type="submission" date="2019-05" db="EMBL/GenBank/DDBJ databases">
        <title>Another draft genome of Portunus trituberculatus and its Hox gene families provides insights of decapod evolution.</title>
        <authorList>
            <person name="Jeong J.-H."/>
            <person name="Song I."/>
            <person name="Kim S."/>
            <person name="Choi T."/>
            <person name="Kim D."/>
            <person name="Ryu S."/>
            <person name="Kim W."/>
        </authorList>
    </citation>
    <scope>NUCLEOTIDE SEQUENCE [LARGE SCALE GENOMIC DNA]</scope>
    <source>
        <tissue evidence="1">Muscle</tissue>
    </source>
</reference>
<organism evidence="1 2">
    <name type="scientific">Portunus trituberculatus</name>
    <name type="common">Swimming crab</name>
    <name type="synonym">Neptunus trituberculatus</name>
    <dbReference type="NCBI Taxonomy" id="210409"/>
    <lineage>
        <taxon>Eukaryota</taxon>
        <taxon>Metazoa</taxon>
        <taxon>Ecdysozoa</taxon>
        <taxon>Arthropoda</taxon>
        <taxon>Crustacea</taxon>
        <taxon>Multicrustacea</taxon>
        <taxon>Malacostraca</taxon>
        <taxon>Eumalacostraca</taxon>
        <taxon>Eucarida</taxon>
        <taxon>Decapoda</taxon>
        <taxon>Pleocyemata</taxon>
        <taxon>Brachyura</taxon>
        <taxon>Eubrachyura</taxon>
        <taxon>Portunoidea</taxon>
        <taxon>Portunidae</taxon>
        <taxon>Portuninae</taxon>
        <taxon>Portunus</taxon>
    </lineage>
</organism>
<name>A0A5B7K296_PORTR</name>
<keyword evidence="2" id="KW-1185">Reference proteome</keyword>
<gene>
    <name evidence="1" type="ORF">E2C01_098152</name>
</gene>
<dbReference type="AlphaFoldDB" id="A0A5B7K296"/>
<evidence type="ECO:0000313" key="2">
    <source>
        <dbReference type="Proteomes" id="UP000324222"/>
    </source>
</evidence>
<sequence>MPSRPPRPLPFLHLPPFLHPPLRSEKCDPIGILHPRPRSGEVQVTRCQEEMVGNMCKRRKESNSC</sequence>
<accession>A0A5B7K296</accession>
<proteinExistence type="predicted"/>
<protein>
    <submittedName>
        <fullName evidence="1">Uncharacterized protein</fullName>
    </submittedName>
</protein>
<evidence type="ECO:0000313" key="1">
    <source>
        <dbReference type="EMBL" id="MPD02563.1"/>
    </source>
</evidence>